<organism evidence="1 2">
    <name type="scientific">Sinanodonta woodiana</name>
    <name type="common">Chinese pond mussel</name>
    <name type="synonym">Anodonta woodiana</name>
    <dbReference type="NCBI Taxonomy" id="1069815"/>
    <lineage>
        <taxon>Eukaryota</taxon>
        <taxon>Metazoa</taxon>
        <taxon>Spiralia</taxon>
        <taxon>Lophotrochozoa</taxon>
        <taxon>Mollusca</taxon>
        <taxon>Bivalvia</taxon>
        <taxon>Autobranchia</taxon>
        <taxon>Heteroconchia</taxon>
        <taxon>Palaeoheterodonta</taxon>
        <taxon>Unionida</taxon>
        <taxon>Unionoidea</taxon>
        <taxon>Unionidae</taxon>
        <taxon>Unioninae</taxon>
        <taxon>Sinanodonta</taxon>
    </lineage>
</organism>
<feature type="non-terminal residue" evidence="1">
    <location>
        <position position="52"/>
    </location>
</feature>
<dbReference type="AlphaFoldDB" id="A0ABD3XL42"/>
<keyword evidence="2" id="KW-1185">Reference proteome</keyword>
<dbReference type="EMBL" id="JBJQND010000002">
    <property type="protein sequence ID" value="KAL3886812.1"/>
    <property type="molecule type" value="Genomic_DNA"/>
</dbReference>
<evidence type="ECO:0000313" key="1">
    <source>
        <dbReference type="EMBL" id="KAL3886812.1"/>
    </source>
</evidence>
<sequence length="52" mass="5721">TENLNVDFNVITRNTGTARASLARSEEESYNTAFLIGGKEVSVINVTILYQT</sequence>
<dbReference type="Proteomes" id="UP001634394">
    <property type="component" value="Unassembled WGS sequence"/>
</dbReference>
<feature type="non-terminal residue" evidence="1">
    <location>
        <position position="1"/>
    </location>
</feature>
<name>A0ABD3XL42_SINWO</name>
<proteinExistence type="predicted"/>
<comment type="caution">
    <text evidence="1">The sequence shown here is derived from an EMBL/GenBank/DDBJ whole genome shotgun (WGS) entry which is preliminary data.</text>
</comment>
<gene>
    <name evidence="1" type="ORF">ACJMK2_026781</name>
</gene>
<protein>
    <submittedName>
        <fullName evidence="1">Uncharacterized protein</fullName>
    </submittedName>
</protein>
<reference evidence="1 2" key="1">
    <citation type="submission" date="2024-11" db="EMBL/GenBank/DDBJ databases">
        <title>Chromosome-level genome assembly of the freshwater bivalve Anodonta woodiana.</title>
        <authorList>
            <person name="Chen X."/>
        </authorList>
    </citation>
    <scope>NUCLEOTIDE SEQUENCE [LARGE SCALE GENOMIC DNA]</scope>
    <source>
        <strain evidence="1">MN2024</strain>
        <tissue evidence="1">Gills</tissue>
    </source>
</reference>
<evidence type="ECO:0000313" key="2">
    <source>
        <dbReference type="Proteomes" id="UP001634394"/>
    </source>
</evidence>
<accession>A0ABD3XL42</accession>